<evidence type="ECO:0000313" key="4">
    <source>
        <dbReference type="Proteomes" id="UP000308730"/>
    </source>
</evidence>
<keyword evidence="2" id="KW-0812">Transmembrane</keyword>
<sequence length="518" mass="56339">MIILDDQDQIPKIPDPIHAPPVNRCSTPTSTSSLPDYDTSEAQHFTKPGLRKPKRRWWKIVVIVLIVYTLLTVVIGVPLLVVKLHKSQNSEQYTTLWNPQQASVIVIPGQEILSSPPTYSQAMNCDQWFTVDERNDAGFASVATYSMPVDIGIFLGSNGSYRADAASSSISGTLDVDINEDASVAEIQIAVTMSYSTPDVRSRTHVCLVDAYDNNGFYIYVPNNLTSLDTLHFDISMLFPSQTRNISSFAVILPLFQQHYASLFPQISFSQAVLGGPMSNVTVDSVTADKLFVMSSPGSITGTFGASDQLVLETMSAEVIANITMNVSGEVAQPSIRINTGNQALTANITLAVPDPNWTGWRSNPPQVYIDCNTFNAPLTVNVGQSLPLPSSVSPLPVFLHAGNNLGLTSVFVDSNYEGTFLAQTEYAAATVQDGNANVDGILSNLTSSYSFNSRSMRDSFGRTLYYDDIDISSVSGWVGRGTRPKVITTAGAPGFMTPAFYLFMKGIGSFVRFFILF</sequence>
<reference evidence="3 4" key="1">
    <citation type="submission" date="2019-02" db="EMBL/GenBank/DDBJ databases">
        <title>Genome sequencing of the rare red list fungi Antrodiella citrinella (Flaviporus citrinellus).</title>
        <authorList>
            <person name="Buettner E."/>
            <person name="Kellner H."/>
        </authorList>
    </citation>
    <scope>NUCLEOTIDE SEQUENCE [LARGE SCALE GENOMIC DNA]</scope>
    <source>
        <strain evidence="3 4">DSM 108506</strain>
    </source>
</reference>
<feature type="transmembrane region" description="Helical" evidence="2">
    <location>
        <begin position="57"/>
        <end position="81"/>
    </location>
</feature>
<name>A0A4S4ML87_9APHY</name>
<protein>
    <submittedName>
        <fullName evidence="3">Uncharacterized protein</fullName>
    </submittedName>
</protein>
<feature type="region of interest" description="Disordered" evidence="1">
    <location>
        <begin position="15"/>
        <end position="39"/>
    </location>
</feature>
<dbReference type="AlphaFoldDB" id="A0A4S4ML87"/>
<keyword evidence="2" id="KW-0472">Membrane</keyword>
<gene>
    <name evidence="3" type="ORF">EUX98_g7771</name>
</gene>
<proteinExistence type="predicted"/>
<evidence type="ECO:0000256" key="2">
    <source>
        <dbReference type="SAM" id="Phobius"/>
    </source>
</evidence>
<evidence type="ECO:0000313" key="3">
    <source>
        <dbReference type="EMBL" id="THH26415.1"/>
    </source>
</evidence>
<keyword evidence="2" id="KW-1133">Transmembrane helix</keyword>
<dbReference type="EMBL" id="SGPM01000351">
    <property type="protein sequence ID" value="THH26415.1"/>
    <property type="molecule type" value="Genomic_DNA"/>
</dbReference>
<keyword evidence="4" id="KW-1185">Reference proteome</keyword>
<feature type="compositionally biased region" description="Polar residues" evidence="1">
    <location>
        <begin position="24"/>
        <end position="34"/>
    </location>
</feature>
<accession>A0A4S4ML87</accession>
<comment type="caution">
    <text evidence="3">The sequence shown here is derived from an EMBL/GenBank/DDBJ whole genome shotgun (WGS) entry which is preliminary data.</text>
</comment>
<dbReference type="Proteomes" id="UP000308730">
    <property type="component" value="Unassembled WGS sequence"/>
</dbReference>
<dbReference type="OrthoDB" id="3233661at2759"/>
<evidence type="ECO:0000256" key="1">
    <source>
        <dbReference type="SAM" id="MobiDB-lite"/>
    </source>
</evidence>
<organism evidence="3 4">
    <name type="scientific">Antrodiella citrinella</name>
    <dbReference type="NCBI Taxonomy" id="2447956"/>
    <lineage>
        <taxon>Eukaryota</taxon>
        <taxon>Fungi</taxon>
        <taxon>Dikarya</taxon>
        <taxon>Basidiomycota</taxon>
        <taxon>Agaricomycotina</taxon>
        <taxon>Agaricomycetes</taxon>
        <taxon>Polyporales</taxon>
        <taxon>Steccherinaceae</taxon>
        <taxon>Antrodiella</taxon>
    </lineage>
</organism>